<dbReference type="AlphaFoldDB" id="A0ABD2YD85"/>
<feature type="region of interest" description="Disordered" evidence="5">
    <location>
        <begin position="223"/>
        <end position="391"/>
    </location>
</feature>
<keyword evidence="8" id="KW-1185">Reference proteome</keyword>
<keyword evidence="1" id="KW-0479">Metal-binding</keyword>
<gene>
    <name evidence="7" type="ORF">ACH5RR_033663</name>
</gene>
<evidence type="ECO:0000256" key="1">
    <source>
        <dbReference type="ARBA" id="ARBA00022723"/>
    </source>
</evidence>
<evidence type="ECO:0000256" key="5">
    <source>
        <dbReference type="SAM" id="MobiDB-lite"/>
    </source>
</evidence>
<feature type="compositionally biased region" description="Polar residues" evidence="5">
    <location>
        <begin position="457"/>
        <end position="467"/>
    </location>
</feature>
<dbReference type="EMBL" id="JBJUIK010000014">
    <property type="protein sequence ID" value="KAL3503822.1"/>
    <property type="molecule type" value="Genomic_DNA"/>
</dbReference>
<feature type="compositionally biased region" description="Polar residues" evidence="5">
    <location>
        <begin position="265"/>
        <end position="280"/>
    </location>
</feature>
<reference evidence="7 8" key="1">
    <citation type="submission" date="2024-11" db="EMBL/GenBank/DDBJ databases">
        <title>A near-complete genome assembly of Cinchona calisaya.</title>
        <authorList>
            <person name="Lian D.C."/>
            <person name="Zhao X.W."/>
            <person name="Wei L."/>
        </authorList>
    </citation>
    <scope>NUCLEOTIDE SEQUENCE [LARGE SCALE GENOMIC DNA]</scope>
    <source>
        <tissue evidence="7">Nenye</tissue>
    </source>
</reference>
<keyword evidence="2 4" id="KW-0863">Zinc-finger</keyword>
<dbReference type="PANTHER" id="PTHR31973:SF187">
    <property type="entry name" value="MUTATOR TRANSPOSASE MUDRA PROTEIN"/>
    <property type="match status" value="1"/>
</dbReference>
<dbReference type="PROSITE" id="PS50966">
    <property type="entry name" value="ZF_SWIM"/>
    <property type="match status" value="1"/>
</dbReference>
<proteinExistence type="predicted"/>
<feature type="region of interest" description="Disordered" evidence="5">
    <location>
        <begin position="447"/>
        <end position="467"/>
    </location>
</feature>
<evidence type="ECO:0000259" key="6">
    <source>
        <dbReference type="PROSITE" id="PS50966"/>
    </source>
</evidence>
<dbReference type="InterPro" id="IPR007527">
    <property type="entry name" value="Znf_SWIM"/>
</dbReference>
<feature type="compositionally biased region" description="Basic residues" evidence="5">
    <location>
        <begin position="237"/>
        <end position="246"/>
    </location>
</feature>
<evidence type="ECO:0000256" key="2">
    <source>
        <dbReference type="ARBA" id="ARBA00022771"/>
    </source>
</evidence>
<dbReference type="InterPro" id="IPR006564">
    <property type="entry name" value="Znf_PMZ"/>
</dbReference>
<organism evidence="7 8">
    <name type="scientific">Cinchona calisaya</name>
    <dbReference type="NCBI Taxonomy" id="153742"/>
    <lineage>
        <taxon>Eukaryota</taxon>
        <taxon>Viridiplantae</taxon>
        <taxon>Streptophyta</taxon>
        <taxon>Embryophyta</taxon>
        <taxon>Tracheophyta</taxon>
        <taxon>Spermatophyta</taxon>
        <taxon>Magnoliopsida</taxon>
        <taxon>eudicotyledons</taxon>
        <taxon>Gunneridae</taxon>
        <taxon>Pentapetalae</taxon>
        <taxon>asterids</taxon>
        <taxon>lamiids</taxon>
        <taxon>Gentianales</taxon>
        <taxon>Rubiaceae</taxon>
        <taxon>Cinchonoideae</taxon>
        <taxon>Cinchoneae</taxon>
        <taxon>Cinchona</taxon>
    </lineage>
</organism>
<feature type="compositionally biased region" description="Polar residues" evidence="5">
    <location>
        <begin position="312"/>
        <end position="321"/>
    </location>
</feature>
<dbReference type="Pfam" id="PF04434">
    <property type="entry name" value="SWIM"/>
    <property type="match status" value="1"/>
</dbReference>
<evidence type="ECO:0000256" key="3">
    <source>
        <dbReference type="ARBA" id="ARBA00022833"/>
    </source>
</evidence>
<evidence type="ECO:0000313" key="8">
    <source>
        <dbReference type="Proteomes" id="UP001630127"/>
    </source>
</evidence>
<dbReference type="GO" id="GO:0008270">
    <property type="term" value="F:zinc ion binding"/>
    <property type="evidence" value="ECO:0007669"/>
    <property type="project" value="UniProtKB-KW"/>
</dbReference>
<evidence type="ECO:0000313" key="7">
    <source>
        <dbReference type="EMBL" id="KAL3503822.1"/>
    </source>
</evidence>
<feature type="compositionally biased region" description="Polar residues" evidence="5">
    <location>
        <begin position="346"/>
        <end position="358"/>
    </location>
</feature>
<comment type="caution">
    <text evidence="7">The sequence shown here is derived from an EMBL/GenBank/DDBJ whole genome shotgun (WGS) entry which is preliminary data.</text>
</comment>
<feature type="domain" description="SWIM-type" evidence="6">
    <location>
        <begin position="156"/>
        <end position="188"/>
    </location>
</feature>
<sequence length="467" mass="52272">MYANFKLRFKDKALRDIMWAAARAYLPAQWSRKMCELQAADVDAYNWLSAVPAHLWARSMFNPRSKCDLLSNNISESFNQYISSARDEPILTMFESIRKMIMCRYQEKREWIAKVKSSICPRIHDKLEENKLKSIDYEALPAGNGIWEVTEFGHNYVVNLVARTCSCREWDMTGIPCVHACAALVNSDKEAADYVHPYYSVHYYNLAYKHMIMPIPFKEDWVETGEEPTKPPEIRRRLGRPRKPGHNMKSCKQPRRSRATDQSEEPNQTSAESNGSTHPIQSQMESQLTQSSTSSRGRGSHSRGGRPRNENIGFSNANPSSARGMGMENTGSQSSKGRGINISGGKPTTENFSSTTFGGSVRRGKGRSNSERGRMGRGKGRVNPGPYSGIGNWNGTRMSSGTHFMPADQWSNNSTIGPQTTPSIAPTHASSSFQVQTQETTFGNVMFYSQPGRSGMHVQQQSKGPPN</sequence>
<keyword evidence="3" id="KW-0862">Zinc</keyword>
<dbReference type="Proteomes" id="UP001630127">
    <property type="component" value="Unassembled WGS sequence"/>
</dbReference>
<feature type="compositionally biased region" description="Basic and acidic residues" evidence="5">
    <location>
        <begin position="223"/>
        <end position="236"/>
    </location>
</feature>
<dbReference type="PANTHER" id="PTHR31973">
    <property type="entry name" value="POLYPROTEIN, PUTATIVE-RELATED"/>
    <property type="match status" value="1"/>
</dbReference>
<evidence type="ECO:0000256" key="4">
    <source>
        <dbReference type="PROSITE-ProRule" id="PRU00325"/>
    </source>
</evidence>
<protein>
    <recommendedName>
        <fullName evidence="6">SWIM-type domain-containing protein</fullName>
    </recommendedName>
</protein>
<feature type="compositionally biased region" description="Low complexity" evidence="5">
    <location>
        <begin position="281"/>
        <end position="297"/>
    </location>
</feature>
<name>A0ABD2YD85_9GENT</name>
<accession>A0ABD2YD85</accession>
<dbReference type="SMART" id="SM00575">
    <property type="entry name" value="ZnF_PMZ"/>
    <property type="match status" value="1"/>
</dbReference>